<reference evidence="3" key="1">
    <citation type="journal article" date="2021" name="Nat. Microbiol.">
        <title>Cell division in the archaeon Haloferax volcanii relies on two FtsZ proteins with distinct functions in division ring assembly and constriction.</title>
        <authorList>
            <person name="Liao Y."/>
            <person name="Ithurbide S."/>
            <person name="Evenhuis C."/>
            <person name="Loewe J."/>
            <person name="Duggin I.G."/>
        </authorList>
    </citation>
    <scope>NUCLEOTIDE SEQUENCE</scope>
    <source>
        <strain evidence="1">H98</strain>
        <strain evidence="4">ID112 - delta_ftsZ1_delta_ftsZ2</strain>
        <strain evidence="2">ID76 - delta_ftsZ1</strain>
        <strain evidence="3">ID77 - delta_ftsZ2</strain>
    </source>
</reference>
<comment type="caution">
    <text evidence="3">The sequence shown here is derived from an EMBL/GenBank/DDBJ whole genome shotgun (WGS) entry which is preliminary data.</text>
</comment>
<dbReference type="Proteomes" id="UP000679371">
    <property type="component" value="Unassembled WGS sequence"/>
</dbReference>
<protein>
    <submittedName>
        <fullName evidence="3">Uncharacterized protein</fullName>
    </submittedName>
</protein>
<evidence type="ECO:0000313" key="4">
    <source>
        <dbReference type="EMBL" id="MBS8133760.1"/>
    </source>
</evidence>
<dbReference type="EMBL" id="JAERQX010000023">
    <property type="protein sequence ID" value="MBS8133760.1"/>
    <property type="molecule type" value="Genomic_DNA"/>
</dbReference>
<evidence type="ECO:0000313" key="1">
    <source>
        <dbReference type="EMBL" id="MBS8121005.1"/>
    </source>
</evidence>
<dbReference type="EMBL" id="JAERQW010000023">
    <property type="protein sequence ID" value="MBS8129895.1"/>
    <property type="molecule type" value="Genomic_DNA"/>
</dbReference>
<evidence type="ECO:0000313" key="2">
    <source>
        <dbReference type="EMBL" id="MBS8126042.1"/>
    </source>
</evidence>
<dbReference type="EMBL" id="JAERQU010000023">
    <property type="protein sequence ID" value="MBS8121005.1"/>
    <property type="molecule type" value="Genomic_DNA"/>
</dbReference>
<dbReference type="EMBL" id="JAERQV010000023">
    <property type="protein sequence ID" value="MBS8126042.1"/>
    <property type="molecule type" value="Genomic_DNA"/>
</dbReference>
<accession>A0A8T5CTQ4</accession>
<organism evidence="3 5">
    <name type="scientific">Haloferax volcanii</name>
    <name type="common">Halobacterium volcanii</name>
    <dbReference type="NCBI Taxonomy" id="2246"/>
    <lineage>
        <taxon>Archaea</taxon>
        <taxon>Methanobacteriati</taxon>
        <taxon>Methanobacteriota</taxon>
        <taxon>Stenosarchaea group</taxon>
        <taxon>Halobacteria</taxon>
        <taxon>Halobacteriales</taxon>
        <taxon>Haloferacaceae</taxon>
        <taxon>Haloferax</taxon>
    </lineage>
</organism>
<name>A0A8T5CTQ4_HALVO</name>
<dbReference type="Proteomes" id="UP000676028">
    <property type="component" value="Unassembled WGS sequence"/>
</dbReference>
<dbReference type="Proteomes" id="UP000679789">
    <property type="component" value="Unassembled WGS sequence"/>
</dbReference>
<evidence type="ECO:0000313" key="5">
    <source>
        <dbReference type="Proteomes" id="UP000678484"/>
    </source>
</evidence>
<gene>
    <name evidence="1" type="ORF">JK351_17835</name>
    <name evidence="4" type="ORF">JK352_17870</name>
    <name evidence="3" type="ORF">JK353_17875</name>
    <name evidence="2" type="ORF">JK354_17945</name>
</gene>
<dbReference type="Proteomes" id="UP000678484">
    <property type="component" value="Unassembled WGS sequence"/>
</dbReference>
<evidence type="ECO:0000313" key="3">
    <source>
        <dbReference type="EMBL" id="MBS8129895.1"/>
    </source>
</evidence>
<proteinExistence type="predicted"/>
<sequence length="78" mass="8669">MVLPIFHERLEISKLIGVFGDLFECVTLVAGPFEELTEFIRVDTVNIHLFTEGTAIEGGRVDVVVPHQVQAIDLFDGD</sequence>
<dbReference type="AlphaFoldDB" id="A0A8T5CTQ4"/>